<dbReference type="EC" id="3.2.1.24" evidence="3"/>
<accession>Q6NRG9</accession>
<dbReference type="InterPro" id="IPR000602">
    <property type="entry name" value="Glyco_hydro_38_N"/>
</dbReference>
<comment type="catalytic activity">
    <reaction evidence="1">
        <text>Hydrolysis of terminal, non-reducing alpha-D-mannose residues in alpha-D-mannosides.</text>
        <dbReference type="EC" id="3.2.1.24"/>
    </reaction>
</comment>
<evidence type="ECO:0000313" key="9">
    <source>
        <dbReference type="Proteomes" id="UP000186698"/>
    </source>
</evidence>
<dbReference type="InterPro" id="IPR011330">
    <property type="entry name" value="Glyco_hydro/deAcase_b/a-brl"/>
</dbReference>
<name>Q6NRG9_XENLA</name>
<dbReference type="Gene3D" id="2.70.98.30">
    <property type="entry name" value="Golgi alpha-mannosidase II, domain 4"/>
    <property type="match status" value="1"/>
</dbReference>
<gene>
    <name evidence="10 11" type="primary">man2c1.L</name>
    <name evidence="10" type="synonym">man2c1</name>
    <name evidence="8" type="synonym">MGC83821</name>
</gene>
<dbReference type="RefSeq" id="NP_001084900.1">
    <property type="nucleotide sequence ID" value="NM_001091431.1"/>
</dbReference>
<evidence type="ECO:0000256" key="2">
    <source>
        <dbReference type="ARBA" id="ARBA00009792"/>
    </source>
</evidence>
<dbReference type="SUPFAM" id="SSF74650">
    <property type="entry name" value="Galactose mutarotase-like"/>
    <property type="match status" value="1"/>
</dbReference>
<dbReference type="AGR" id="Xenbase:XB-GENE-992253"/>
<dbReference type="PANTHER" id="PTHR46017:SF1">
    <property type="entry name" value="ALPHA-MANNOSIDASE 2C1"/>
    <property type="match status" value="1"/>
</dbReference>
<evidence type="ECO:0000313" key="8">
    <source>
        <dbReference type="EMBL" id="AAH70781.1"/>
    </source>
</evidence>
<evidence type="ECO:0000259" key="7">
    <source>
        <dbReference type="SMART" id="SM00872"/>
    </source>
</evidence>
<dbReference type="FunFam" id="2.70.98.30:FF:000001">
    <property type="entry name" value="alpha-mannosidase 2C1 isoform X2"/>
    <property type="match status" value="1"/>
</dbReference>
<evidence type="ECO:0000256" key="4">
    <source>
        <dbReference type="ARBA" id="ARBA00022723"/>
    </source>
</evidence>
<keyword evidence="5" id="KW-0378">Hydrolase</keyword>
<dbReference type="FunFam" id="1.20.1270.50:FF:000004">
    <property type="entry name" value="alpha-mannosidase 2C1 isoform X1"/>
    <property type="match status" value="1"/>
</dbReference>
<dbReference type="Bgee" id="431951">
    <property type="expression patterns" value="Expressed in testis and 19 other cell types or tissues"/>
</dbReference>
<dbReference type="EMBL" id="BC070781">
    <property type="protein sequence ID" value="AAH70781.1"/>
    <property type="molecule type" value="mRNA"/>
</dbReference>
<evidence type="ECO:0000313" key="10">
    <source>
        <dbReference type="RefSeq" id="NP_001084900.1"/>
    </source>
</evidence>
<dbReference type="Xenbase" id="XB-GENE-992253">
    <property type="gene designation" value="man2c1.L"/>
</dbReference>
<dbReference type="GO" id="GO:0046872">
    <property type="term" value="F:metal ion binding"/>
    <property type="evidence" value="ECO:0007669"/>
    <property type="project" value="UniProtKB-KW"/>
</dbReference>
<dbReference type="GeneID" id="431951"/>
<proteinExistence type="evidence at transcript level"/>
<dbReference type="Pfam" id="PF09261">
    <property type="entry name" value="Alpha-mann_mid"/>
    <property type="match status" value="1"/>
</dbReference>
<dbReference type="Pfam" id="PF01074">
    <property type="entry name" value="Glyco_hydro_38N"/>
    <property type="match status" value="1"/>
</dbReference>
<evidence type="ECO:0000256" key="1">
    <source>
        <dbReference type="ARBA" id="ARBA00000365"/>
    </source>
</evidence>
<dbReference type="SMART" id="SM00872">
    <property type="entry name" value="Alpha-mann_mid"/>
    <property type="match status" value="1"/>
</dbReference>
<dbReference type="CTD" id="431951"/>
<dbReference type="GO" id="GO:0006013">
    <property type="term" value="P:mannose metabolic process"/>
    <property type="evidence" value="ECO:0007669"/>
    <property type="project" value="InterPro"/>
</dbReference>
<evidence type="ECO:0000313" key="11">
    <source>
        <dbReference type="Xenbase" id="XB-GENE-992253"/>
    </source>
</evidence>
<dbReference type="InterPro" id="IPR041147">
    <property type="entry name" value="GH38_C"/>
</dbReference>
<dbReference type="InterPro" id="IPR011013">
    <property type="entry name" value="Gal_mutarotase_sf_dom"/>
</dbReference>
<dbReference type="OrthoDB" id="10261055at2759"/>
<dbReference type="Proteomes" id="UP000186698">
    <property type="component" value="Chromosome 3L"/>
</dbReference>
<dbReference type="Gene3D" id="3.20.110.10">
    <property type="entry name" value="Glycoside hydrolase 38, N terminal domain"/>
    <property type="match status" value="1"/>
</dbReference>
<dbReference type="InterPro" id="IPR037094">
    <property type="entry name" value="Glyco_hydro_38_cen_sf"/>
</dbReference>
<keyword evidence="6" id="KW-0326">Glycosidase</keyword>
<dbReference type="KEGG" id="xla:431951"/>
<dbReference type="SUPFAM" id="SSF88688">
    <property type="entry name" value="Families 57/38 glycoside transferase middle domain"/>
    <property type="match status" value="1"/>
</dbReference>
<dbReference type="GO" id="GO:0009313">
    <property type="term" value="P:oligosaccharide catabolic process"/>
    <property type="evidence" value="ECO:0007669"/>
    <property type="project" value="TreeGrafter"/>
</dbReference>
<dbReference type="InterPro" id="IPR015341">
    <property type="entry name" value="Glyco_hydro_38_cen"/>
</dbReference>
<protein>
    <recommendedName>
        <fullName evidence="3">alpha-mannosidase</fullName>
        <ecNumber evidence="3">3.2.1.24</ecNumber>
    </recommendedName>
</protein>
<keyword evidence="4" id="KW-0479">Metal-binding</keyword>
<dbReference type="PANTHER" id="PTHR46017">
    <property type="entry name" value="ALPHA-MANNOSIDASE 2C1"/>
    <property type="match status" value="1"/>
</dbReference>
<dbReference type="FunFam" id="3.20.110.10:FF:000002">
    <property type="entry name" value="alpha-mannosidase 2C1 isoform X1"/>
    <property type="match status" value="1"/>
</dbReference>
<dbReference type="Pfam" id="PF22907">
    <property type="entry name" value="Ams1-like_1st"/>
    <property type="match status" value="1"/>
</dbReference>
<dbReference type="InterPro" id="IPR011682">
    <property type="entry name" value="Glyco_hydro_38_C"/>
</dbReference>
<dbReference type="Pfam" id="PF17677">
    <property type="entry name" value="Glyco_hydro38C2"/>
    <property type="match status" value="1"/>
</dbReference>
<dbReference type="GO" id="GO:0004559">
    <property type="term" value="F:alpha-mannosidase activity"/>
    <property type="evidence" value="ECO:0007669"/>
    <property type="project" value="UniProtKB-EC"/>
</dbReference>
<reference evidence="10" key="3">
    <citation type="submission" date="2025-04" db="UniProtKB">
        <authorList>
            <consortium name="RefSeq"/>
        </authorList>
    </citation>
    <scope>IDENTIFICATION</scope>
</reference>
<dbReference type="InterPro" id="IPR027291">
    <property type="entry name" value="Glyco_hydro_38_N_sf"/>
</dbReference>
<evidence type="ECO:0000256" key="6">
    <source>
        <dbReference type="ARBA" id="ARBA00023295"/>
    </source>
</evidence>
<dbReference type="CDD" id="cd10813">
    <property type="entry name" value="GH38N_AMII_Man2C1"/>
    <property type="match status" value="1"/>
</dbReference>
<keyword evidence="9" id="KW-1185">Reference proteome</keyword>
<dbReference type="Gene3D" id="1.20.1270.50">
    <property type="entry name" value="Glycoside hydrolase family 38, central domain"/>
    <property type="match status" value="1"/>
</dbReference>
<dbReference type="Gene3D" id="2.60.40.2220">
    <property type="match status" value="1"/>
</dbReference>
<dbReference type="InterPro" id="IPR028995">
    <property type="entry name" value="Glyco_hydro_57/38_cen_sf"/>
</dbReference>
<dbReference type="CAZy" id="GH38">
    <property type="family name" value="Glycoside Hydrolase Family 38"/>
</dbReference>
<evidence type="ECO:0000256" key="5">
    <source>
        <dbReference type="ARBA" id="ARBA00022801"/>
    </source>
</evidence>
<dbReference type="InterPro" id="IPR054723">
    <property type="entry name" value="Ams1-like_N"/>
</dbReference>
<organism evidence="8">
    <name type="scientific">Xenopus laevis</name>
    <name type="common">African clawed frog</name>
    <dbReference type="NCBI Taxonomy" id="8355"/>
    <lineage>
        <taxon>Eukaryota</taxon>
        <taxon>Metazoa</taxon>
        <taxon>Chordata</taxon>
        <taxon>Craniata</taxon>
        <taxon>Vertebrata</taxon>
        <taxon>Euteleostomi</taxon>
        <taxon>Amphibia</taxon>
        <taxon>Batrachia</taxon>
        <taxon>Anura</taxon>
        <taxon>Pipoidea</taxon>
        <taxon>Pipidae</taxon>
        <taxon>Xenopodinae</taxon>
        <taxon>Xenopus</taxon>
        <taxon>Xenopus</taxon>
    </lineage>
</organism>
<sequence length="1049" mass="118639">MDVSPNIQSSRSDSFYSGSSFVQKNRRTTLERVEKFISEIYFTNCNLRGKLFGATCPLDSISYFLIEKRISYEEAVKKEFQPAEIGHSFGPTWWTCWFKVHASIPKEWVGHEVHLRWVCDGEGMVWKDGEPVQGLTNEGQKNSYILATEFKSQDPQSMTIYIEVACNGLFGSGQGSMIAPTDLHKKFCLKTAELVIFHRDVQELLLDFQIIYDMAKYLGEDNQRGFQALYVANQMVNLCDVTDPCTYAKVHKISSAFFGQRNGVSQHIIHAMGHCHIDSAWLWPYEETIRKCARSWISAVQLMAKYPDFKFTCSQAQQLEWVKNWYPRLYEQIKQYVKLGQFIPVGGTWVEMDGNLPSGESMVRQFLQGQQFFLKEFGKMCSEFWLPDTFGYSAQLPQLMNGCGIHRFLTQKLSWSLINAFPHHTFYWEGIDGSKVLTHFPPGDSYGMMGTVEEVLKTVKNNRDKGRVNDSIFLFGFGDGGGGPTENMVGSLKRMNDTDGLPRVHLSTPDRFFSTVEADTSQLCTWVGELFLELHNGTYTTQAQIKKSNRQCEQLLHDVEALSAFALAKDSTFIYPTAQLQHLWRLLLLNQFHDVLPGSCIQLVVEDAHRYYKEISTEGLKLLKESIHALLKTSSVAKPSADHALTVINTLPWERTEVISISGASGELTLGLVKVPSMGYVVLPENLTPVTPVTVIMHEDNSVTMENGILRANIDSAGRLTSLNLLISNRESVADGCFGNQFVLFDDIPLYWDAWDVMDYHLETRKLLTSVSKLQISQNGGLRGAVAFTLQISENSTIEQEIILDASCPYIRFNTKVNWYEAHKFLKVEFPARARSSNATYEIQFGHLQRPTHRNTSWDWARYEVWAHKWMDLSEHGFGVAVLNDCKYGCSVLGNILSLSLLRAPKSPDSTADIGIHEFSYAFMPHVGTFQEAGVIPSAYSFCAPLLTTALKDVKTKSWSAFNVLSPAVVLETVKQAENQKDCLVLRLYESYGSSVETWLQTPLPVKEAFLCDLLERPCSNLALSLKEQGVKLSFSPFKVLTLLLVLRR</sequence>
<dbReference type="GO" id="GO:0030246">
    <property type="term" value="F:carbohydrate binding"/>
    <property type="evidence" value="ECO:0007669"/>
    <property type="project" value="InterPro"/>
</dbReference>
<dbReference type="SUPFAM" id="SSF88713">
    <property type="entry name" value="Glycoside hydrolase/deacetylase"/>
    <property type="match status" value="1"/>
</dbReference>
<dbReference type="Pfam" id="PF07748">
    <property type="entry name" value="Glyco_hydro_38C"/>
    <property type="match status" value="1"/>
</dbReference>
<reference evidence="8" key="2">
    <citation type="submission" date="2004-05" db="EMBL/GenBank/DDBJ databases">
        <authorList>
            <consortium name="NIH - Xenopus Gene Collection (XGC) project"/>
        </authorList>
    </citation>
    <scope>NUCLEOTIDE SEQUENCE [LARGE SCALE MRNA]</scope>
    <source>
        <tissue evidence="8">Oocytes</tissue>
    </source>
</reference>
<comment type="similarity">
    <text evidence="2">Belongs to the glycosyl hydrolase 38 family.</text>
</comment>
<dbReference type="DNASU" id="431951"/>
<reference evidence="10" key="1">
    <citation type="journal article" date="2002" name="Dev. Dyn.">
        <title>Genetic and genomic tools for Xenopus research: The NIH Xenopus initiative.</title>
        <authorList>
            <person name="Klein S.L."/>
            <person name="Strausberg R.L."/>
            <person name="Wagner L."/>
            <person name="Pontius J."/>
            <person name="Clifton S.W."/>
            <person name="Richardson P."/>
        </authorList>
    </citation>
    <scope>NUCLEOTIDE SEQUENCE</scope>
</reference>
<dbReference type="AlphaFoldDB" id="Q6NRG9"/>
<evidence type="ECO:0000256" key="3">
    <source>
        <dbReference type="ARBA" id="ARBA00012752"/>
    </source>
</evidence>
<feature type="domain" description="Glycoside hydrolase family 38 central" evidence="7">
    <location>
        <begin position="533"/>
        <end position="612"/>
    </location>
</feature>